<evidence type="ECO:0000256" key="2">
    <source>
        <dbReference type="SAM" id="Phobius"/>
    </source>
</evidence>
<dbReference type="RefSeq" id="XP_033657507.1">
    <property type="nucleotide sequence ID" value="XM_033801964.1"/>
</dbReference>
<evidence type="ECO:0000313" key="5">
    <source>
        <dbReference type="Proteomes" id="UP000800097"/>
    </source>
</evidence>
<dbReference type="OrthoDB" id="3801549at2759"/>
<feature type="signal peptide" evidence="3">
    <location>
        <begin position="1"/>
        <end position="28"/>
    </location>
</feature>
<gene>
    <name evidence="4" type="ORF">EI97DRAFT_477473</name>
</gene>
<organism evidence="4 5">
    <name type="scientific">Westerdykella ornata</name>
    <dbReference type="NCBI Taxonomy" id="318751"/>
    <lineage>
        <taxon>Eukaryota</taxon>
        <taxon>Fungi</taxon>
        <taxon>Dikarya</taxon>
        <taxon>Ascomycota</taxon>
        <taxon>Pezizomycotina</taxon>
        <taxon>Dothideomycetes</taxon>
        <taxon>Pleosporomycetidae</taxon>
        <taxon>Pleosporales</taxon>
        <taxon>Sporormiaceae</taxon>
        <taxon>Westerdykella</taxon>
    </lineage>
</organism>
<sequence length="461" mass="48541">MTVHRTAGALVMVHALLLLVPKVPFAAAAIITPGSDINAATEPIFIPINVAPTVKVCDSAGVRLLCLLHQVCSQRLVDDSECASLTPPSSTAHCTLITTCIPGGEPTPTQSCARGDRGCTSCPDKGPKACVTISPPSGSARQIFCAALDEDITSTLATTPTLSEAARHSGGTTIDSALLTITSSSPAQTNVNAPAPATTNLNPPEPTTSNKTKTFPPTTKSQIIISISAILGAITVSLGLFCAYKCLVVHRRRHAPDSFRRNRVASGGPPGTSHSDHGQGRVGVWRAVEQKAERGYEEKSWSGRKHGVMSAAEGEDKEGIDDDVDSSTSPASDTSTTTNGEDDKYISPTPVPNPITTATRNHSEYSPTSAPSRNPPTSTPTPTPPHTPSPPPPASPSNSNVPELMRQNSSLLLPTSGPYLSAETALGSGYWRAEREQMMADEVLKVDALELLEMERWVYGR</sequence>
<feature type="chain" id="PRO_5025427373" description="Extracellular membrane protein CFEM domain-containing protein" evidence="3">
    <location>
        <begin position="29"/>
        <end position="461"/>
    </location>
</feature>
<dbReference type="Proteomes" id="UP000800097">
    <property type="component" value="Unassembled WGS sequence"/>
</dbReference>
<feature type="transmembrane region" description="Helical" evidence="2">
    <location>
        <begin position="223"/>
        <end position="244"/>
    </location>
</feature>
<dbReference type="GeneID" id="54555139"/>
<feature type="compositionally biased region" description="Low complexity" evidence="1">
    <location>
        <begin position="326"/>
        <end position="338"/>
    </location>
</feature>
<feature type="compositionally biased region" description="Basic and acidic residues" evidence="1">
    <location>
        <begin position="288"/>
        <end position="301"/>
    </location>
</feature>
<feature type="region of interest" description="Disordered" evidence="1">
    <location>
        <begin position="185"/>
        <end position="217"/>
    </location>
</feature>
<name>A0A6A6JVX8_WESOR</name>
<keyword evidence="2" id="KW-0472">Membrane</keyword>
<keyword evidence="2" id="KW-0812">Transmembrane</keyword>
<keyword evidence="3" id="KW-0732">Signal</keyword>
<evidence type="ECO:0000313" key="4">
    <source>
        <dbReference type="EMBL" id="KAF2279968.1"/>
    </source>
</evidence>
<proteinExistence type="predicted"/>
<feature type="compositionally biased region" description="Pro residues" evidence="1">
    <location>
        <begin position="373"/>
        <end position="395"/>
    </location>
</feature>
<dbReference type="AlphaFoldDB" id="A0A6A6JVX8"/>
<feature type="compositionally biased region" description="Acidic residues" evidence="1">
    <location>
        <begin position="313"/>
        <end position="325"/>
    </location>
</feature>
<dbReference type="EMBL" id="ML986485">
    <property type="protein sequence ID" value="KAF2279968.1"/>
    <property type="molecule type" value="Genomic_DNA"/>
</dbReference>
<accession>A0A6A6JVX8</accession>
<keyword evidence="2" id="KW-1133">Transmembrane helix</keyword>
<evidence type="ECO:0008006" key="6">
    <source>
        <dbReference type="Google" id="ProtNLM"/>
    </source>
</evidence>
<reference evidence="4" key="1">
    <citation type="journal article" date="2020" name="Stud. Mycol.">
        <title>101 Dothideomycetes genomes: a test case for predicting lifestyles and emergence of pathogens.</title>
        <authorList>
            <person name="Haridas S."/>
            <person name="Albert R."/>
            <person name="Binder M."/>
            <person name="Bloem J."/>
            <person name="Labutti K."/>
            <person name="Salamov A."/>
            <person name="Andreopoulos B."/>
            <person name="Baker S."/>
            <person name="Barry K."/>
            <person name="Bills G."/>
            <person name="Bluhm B."/>
            <person name="Cannon C."/>
            <person name="Castanera R."/>
            <person name="Culley D."/>
            <person name="Daum C."/>
            <person name="Ezra D."/>
            <person name="Gonzalez J."/>
            <person name="Henrissat B."/>
            <person name="Kuo A."/>
            <person name="Liang C."/>
            <person name="Lipzen A."/>
            <person name="Lutzoni F."/>
            <person name="Magnuson J."/>
            <person name="Mondo S."/>
            <person name="Nolan M."/>
            <person name="Ohm R."/>
            <person name="Pangilinan J."/>
            <person name="Park H.-J."/>
            <person name="Ramirez L."/>
            <person name="Alfaro M."/>
            <person name="Sun H."/>
            <person name="Tritt A."/>
            <person name="Yoshinaga Y."/>
            <person name="Zwiers L.-H."/>
            <person name="Turgeon B."/>
            <person name="Goodwin S."/>
            <person name="Spatafora J."/>
            <person name="Crous P."/>
            <person name="Grigoriev I."/>
        </authorList>
    </citation>
    <scope>NUCLEOTIDE SEQUENCE</scope>
    <source>
        <strain evidence="4">CBS 379.55</strain>
    </source>
</reference>
<keyword evidence="5" id="KW-1185">Reference proteome</keyword>
<protein>
    <recommendedName>
        <fullName evidence="6">Extracellular membrane protein CFEM domain-containing protein</fullName>
    </recommendedName>
</protein>
<evidence type="ECO:0000256" key="1">
    <source>
        <dbReference type="SAM" id="MobiDB-lite"/>
    </source>
</evidence>
<feature type="compositionally biased region" description="Low complexity" evidence="1">
    <location>
        <begin position="186"/>
        <end position="210"/>
    </location>
</feature>
<feature type="region of interest" description="Disordered" evidence="1">
    <location>
        <begin position="259"/>
        <end position="402"/>
    </location>
</feature>
<evidence type="ECO:0000256" key="3">
    <source>
        <dbReference type="SAM" id="SignalP"/>
    </source>
</evidence>